<feature type="region of interest" description="Disordered" evidence="1">
    <location>
        <begin position="55"/>
        <end position="78"/>
    </location>
</feature>
<feature type="compositionally biased region" description="Basic residues" evidence="1">
    <location>
        <begin position="62"/>
        <end position="74"/>
    </location>
</feature>
<evidence type="ECO:0000313" key="2">
    <source>
        <dbReference type="EMBL" id="KAL3672743.1"/>
    </source>
</evidence>
<comment type="caution">
    <text evidence="2">The sequence shown here is derived from an EMBL/GenBank/DDBJ whole genome shotgun (WGS) entry which is preliminary data.</text>
</comment>
<evidence type="ECO:0000256" key="1">
    <source>
        <dbReference type="SAM" id="MobiDB-lite"/>
    </source>
</evidence>
<dbReference type="AlphaFoldDB" id="A0ABD3G192"/>
<dbReference type="PANTHER" id="PTHR35796:SF3">
    <property type="entry name" value="BHLH DOMAIN-CONTAINING PROTEIN"/>
    <property type="match status" value="1"/>
</dbReference>
<sequence>MTYVCHTNRLLKKGGQIKMEERGEFVALPSSHSDNLGYDEHLLDLPGIFGDWGDQESEGMAKHPRQRDRIKHNKAREERNAELQRLRHEVGDLEFTLKRLQTIRGRGKSNYLPKDGFREGSAWREACHRQLERRLRVERENMHLVKSVEKEKQLIKSLKNLLDMRPALWNMVYPEARKLSRRIDIPPGGMKHMADLIFQELASGVEIVYRNVEKMDEAIRPLLAKLPMGEPLLREINGKRAETFGCNIVPFGMAETGNAWWQYWNSYRGQINEDNVVTETFGLEITDGKANITATFYQQQILRRHVEGERVVIVWDGYMEPFLFKGKRIRDVYYREGSYVLIKPEVRGGETCTTVFTGETIMPHFLNPKLSKDPTVEALTKFVVSSMSSEILTSNEVVESLLLDQALQNRRYS</sequence>
<proteinExistence type="predicted"/>
<reference evidence="2 3" key="1">
    <citation type="submission" date="2024-09" db="EMBL/GenBank/DDBJ databases">
        <title>Genome sequencing and assembly of Phytophthora oleae, isolate VK10A, causative agent of rot of olive drupes.</title>
        <authorList>
            <person name="Conti Taguali S."/>
            <person name="Riolo M."/>
            <person name="La Spada F."/>
            <person name="Cacciola S.O."/>
            <person name="Dionisio G."/>
        </authorList>
    </citation>
    <scope>NUCLEOTIDE SEQUENCE [LARGE SCALE GENOMIC DNA]</scope>
    <source>
        <strain evidence="2 3">VK10A</strain>
    </source>
</reference>
<organism evidence="2 3">
    <name type="scientific">Phytophthora oleae</name>
    <dbReference type="NCBI Taxonomy" id="2107226"/>
    <lineage>
        <taxon>Eukaryota</taxon>
        <taxon>Sar</taxon>
        <taxon>Stramenopiles</taxon>
        <taxon>Oomycota</taxon>
        <taxon>Peronosporomycetes</taxon>
        <taxon>Peronosporales</taxon>
        <taxon>Peronosporaceae</taxon>
        <taxon>Phytophthora</taxon>
    </lineage>
</organism>
<evidence type="ECO:0000313" key="3">
    <source>
        <dbReference type="Proteomes" id="UP001632037"/>
    </source>
</evidence>
<dbReference type="Proteomes" id="UP001632037">
    <property type="component" value="Unassembled WGS sequence"/>
</dbReference>
<dbReference type="PANTHER" id="PTHR35796">
    <property type="entry name" value="HYPOTHETICAL CYTOSOLIC PROTEIN"/>
    <property type="match status" value="1"/>
</dbReference>
<name>A0ABD3G192_9STRA</name>
<dbReference type="EMBL" id="JBIMZQ010000003">
    <property type="protein sequence ID" value="KAL3672743.1"/>
    <property type="molecule type" value="Genomic_DNA"/>
</dbReference>
<keyword evidence="3" id="KW-1185">Reference proteome</keyword>
<gene>
    <name evidence="2" type="ORF">V7S43_002035</name>
</gene>
<accession>A0ABD3G192</accession>
<protein>
    <submittedName>
        <fullName evidence="2">Uncharacterized protein</fullName>
    </submittedName>
</protein>